<dbReference type="InterPro" id="IPR015882">
    <property type="entry name" value="HEX_bac_N"/>
</dbReference>
<dbReference type="SUPFAM" id="SSF49785">
    <property type="entry name" value="Galactose-binding domain-like"/>
    <property type="match status" value="1"/>
</dbReference>
<gene>
    <name evidence="12" type="ORF">B0A73_09720</name>
    <name evidence="11" type="ORF">IW18_09105</name>
</gene>
<dbReference type="InterPro" id="IPR059177">
    <property type="entry name" value="GH29D-like_dom"/>
</dbReference>
<dbReference type="InterPro" id="IPR008979">
    <property type="entry name" value="Galactose-bd-like_sf"/>
</dbReference>
<dbReference type="EC" id="3.2.1.52" evidence="3"/>
<dbReference type="PANTHER" id="PTHR22600">
    <property type="entry name" value="BETA-HEXOSAMINIDASE"/>
    <property type="match status" value="1"/>
</dbReference>
<evidence type="ECO:0000256" key="2">
    <source>
        <dbReference type="ARBA" id="ARBA00006285"/>
    </source>
</evidence>
<dbReference type="PANTHER" id="PTHR22600:SF57">
    <property type="entry name" value="BETA-N-ACETYLHEXOSAMINIDASE"/>
    <property type="match status" value="1"/>
</dbReference>
<dbReference type="GO" id="GO:0030203">
    <property type="term" value="P:glycosaminoglycan metabolic process"/>
    <property type="evidence" value="ECO:0007669"/>
    <property type="project" value="TreeGrafter"/>
</dbReference>
<evidence type="ECO:0000313" key="11">
    <source>
        <dbReference type="EMBL" id="KIO53444.1"/>
    </source>
</evidence>
<evidence type="ECO:0000313" key="13">
    <source>
        <dbReference type="Proteomes" id="UP000032061"/>
    </source>
</evidence>
<feature type="signal peptide" evidence="7">
    <location>
        <begin position="1"/>
        <end position="22"/>
    </location>
</feature>
<dbReference type="SUPFAM" id="SSF51445">
    <property type="entry name" value="(Trans)glycosidases"/>
    <property type="match status" value="1"/>
</dbReference>
<dbReference type="InterPro" id="IPR017853">
    <property type="entry name" value="GH"/>
</dbReference>
<dbReference type="CDD" id="cd06563">
    <property type="entry name" value="GH20_chitobiase-like"/>
    <property type="match status" value="1"/>
</dbReference>
<dbReference type="AlphaFoldDB" id="A0A0D0EF41"/>
<evidence type="ECO:0000256" key="7">
    <source>
        <dbReference type="SAM" id="SignalP"/>
    </source>
</evidence>
<dbReference type="SUPFAM" id="SSF55545">
    <property type="entry name" value="beta-N-acetylhexosaminidase-like domain"/>
    <property type="match status" value="1"/>
</dbReference>
<dbReference type="EMBL" id="MUGX01000011">
    <property type="protein sequence ID" value="OXA88048.1"/>
    <property type="molecule type" value="Genomic_DNA"/>
</dbReference>
<dbReference type="GO" id="GO:0004563">
    <property type="term" value="F:beta-N-acetylhexosaminidase activity"/>
    <property type="evidence" value="ECO:0007669"/>
    <property type="project" value="UniProtKB-EC"/>
</dbReference>
<feature type="domain" description="Beta-hexosaminidase bacterial type N-terminal" evidence="9">
    <location>
        <begin position="23"/>
        <end position="148"/>
    </location>
</feature>
<feature type="domain" description="Glycoside hydrolase family 20 catalytic" evidence="8">
    <location>
        <begin position="151"/>
        <end position="495"/>
    </location>
</feature>
<accession>A0A0D0EF41</accession>
<dbReference type="GO" id="GO:0005975">
    <property type="term" value="P:carbohydrate metabolic process"/>
    <property type="evidence" value="ECO:0007669"/>
    <property type="project" value="InterPro"/>
</dbReference>
<dbReference type="Proteomes" id="UP000198302">
    <property type="component" value="Unassembled WGS sequence"/>
</dbReference>
<evidence type="ECO:0000313" key="12">
    <source>
        <dbReference type="EMBL" id="OXA88048.1"/>
    </source>
</evidence>
<comment type="catalytic activity">
    <reaction evidence="1">
        <text>Hydrolysis of terminal non-reducing N-acetyl-D-hexosamine residues in N-acetyl-beta-D-hexosaminides.</text>
        <dbReference type="EC" id="3.2.1.52"/>
    </reaction>
</comment>
<dbReference type="InterPro" id="IPR015883">
    <property type="entry name" value="Glyco_hydro_20_cat"/>
</dbReference>
<feature type="chain" id="PRO_5002209532" description="beta-N-acetylhexosaminidase" evidence="7">
    <location>
        <begin position="23"/>
        <end position="834"/>
    </location>
</feature>
<organism evidence="11 13">
    <name type="scientific">Flavobacterium hibernum</name>
    <dbReference type="NCBI Taxonomy" id="37752"/>
    <lineage>
        <taxon>Bacteria</taxon>
        <taxon>Pseudomonadati</taxon>
        <taxon>Bacteroidota</taxon>
        <taxon>Flavobacteriia</taxon>
        <taxon>Flavobacteriales</taxon>
        <taxon>Flavobacteriaceae</taxon>
        <taxon>Flavobacterium</taxon>
    </lineage>
</organism>
<protein>
    <recommendedName>
        <fullName evidence="3">beta-N-acetylhexosaminidase</fullName>
        <ecNumber evidence="3">3.2.1.52</ecNumber>
    </recommendedName>
</protein>
<keyword evidence="7" id="KW-0732">Signal</keyword>
<evidence type="ECO:0000259" key="10">
    <source>
        <dbReference type="Pfam" id="PF13290"/>
    </source>
</evidence>
<feature type="domain" description="GH29D-like beta-sandwich" evidence="10">
    <location>
        <begin position="530"/>
        <end position="571"/>
    </location>
</feature>
<evidence type="ECO:0000256" key="5">
    <source>
        <dbReference type="ARBA" id="ARBA00023295"/>
    </source>
</evidence>
<comment type="similarity">
    <text evidence="2">Belongs to the glycosyl hydrolase 20 family.</text>
</comment>
<dbReference type="PRINTS" id="PR00738">
    <property type="entry name" value="GLHYDRLASE20"/>
</dbReference>
<dbReference type="Pfam" id="PF00728">
    <property type="entry name" value="Glyco_hydro_20"/>
    <property type="match status" value="1"/>
</dbReference>
<dbReference type="InterPro" id="IPR029018">
    <property type="entry name" value="Hex-like_dom2"/>
</dbReference>
<dbReference type="GO" id="GO:0016020">
    <property type="term" value="C:membrane"/>
    <property type="evidence" value="ECO:0007669"/>
    <property type="project" value="TreeGrafter"/>
</dbReference>
<reference evidence="11 13" key="1">
    <citation type="submission" date="2015-01" db="EMBL/GenBank/DDBJ databases">
        <title>Genome of Flavobacterium hibernum DSM 12611.</title>
        <authorList>
            <person name="Stropko S.J."/>
            <person name="Pipes S.E."/>
            <person name="Newman J.D."/>
        </authorList>
    </citation>
    <scope>NUCLEOTIDE SEQUENCE [LARGE SCALE GENOMIC DNA]</scope>
    <source>
        <strain evidence="11 13">DSM 12611</strain>
    </source>
</reference>
<dbReference type="Pfam" id="PF13290">
    <property type="entry name" value="CHB_HEX_C_1"/>
    <property type="match status" value="1"/>
</dbReference>
<name>A0A0D0EF41_9FLAO</name>
<keyword evidence="4" id="KW-0378">Hydrolase</keyword>
<evidence type="ECO:0000259" key="8">
    <source>
        <dbReference type="Pfam" id="PF00728"/>
    </source>
</evidence>
<sequence>MKKSILLIAIFLSSLSTIQAQKLDIIPKPVKVEQKEGAFIIPSTVQIIVDKKIQKSSDYIKASLLKNAGINSTVTAGDTHKKNTISFLVDEKMSLPNEGYKLSVTKKGVLVKGKSVSGVLNGFQTLVQICSAKDVKKGTIPFVKIEDYPRFEWRGMMLDVSRQFFDKQTVENYIDWLAAHKMNVFHWHLTDDNGWRAEIKSMPDLTKKGAWRGPGEVLLPSYGSGNKRYGGFYTQEEIKEVVAYAQDRGISIMPEIEIPGHSRAVTAAYPEIGCVTTQETKSVQGEVKNVWCVGREENYQILDSIIREFSEMFPFEYIHVAGDEVNRANWEHCPKCKALMEKEGYTDTFQLQNYFFKRVEKIVEKYHRKTAGWNEILKGGEVNPNTLIFAWQGINYGIESAKKGHSTIMIPGQYLYFDMAQSENERGHRWAAITDTKRAYSFEPIPTDDLTSDEQKLIKGVQGALWSEYLDRPTRFVEYQSYPRISALSEIGWSKKEDKNWDDFYGRLTHSHLQRLANLGIAFRDFPPTAIYKSGTITVTPPYEGAIVRYDTQGNEPTKESALYTKPIETRDYENYMFRTFFNEDVASPAVKVEKLPVATWSTSKIEVLNVSENISEHIDKNGIWYLTFNPKDEATSNGVIRAVSLFENDTLIQTFSDEKTLKSKLRLRFVIENYNERNTYRLDFTVENKEAKESSANVNFNCSPYLEPEVKVTSSMAENPKFPISKLEDYNIETYLRTDVPCANGDWILYTFTNPVTSSKIDVLTGIPHHPRFIVNDGYVEYSYNGIDFEKGDIFDYGNASIYPKKPVKAVRIMITGTNNEPLMAGQDLRINP</sequence>
<dbReference type="OrthoDB" id="9763537at2"/>
<evidence type="ECO:0000256" key="4">
    <source>
        <dbReference type="ARBA" id="ARBA00022801"/>
    </source>
</evidence>
<evidence type="ECO:0000256" key="6">
    <source>
        <dbReference type="PIRSR" id="PIRSR625705-1"/>
    </source>
</evidence>
<reference evidence="12 14" key="2">
    <citation type="submission" date="2016-11" db="EMBL/GenBank/DDBJ databases">
        <title>Whole genomes of Flavobacteriaceae.</title>
        <authorList>
            <person name="Stine C."/>
            <person name="Li C."/>
            <person name="Tadesse D."/>
        </authorList>
    </citation>
    <scope>NUCLEOTIDE SEQUENCE [LARGE SCALE GENOMIC DNA]</scope>
    <source>
        <strain evidence="12 14">ATCC 51468</strain>
    </source>
</reference>
<evidence type="ECO:0000313" key="14">
    <source>
        <dbReference type="Proteomes" id="UP000198302"/>
    </source>
</evidence>
<comment type="caution">
    <text evidence="11">The sequence shown here is derived from an EMBL/GenBank/DDBJ whole genome shotgun (WGS) entry which is preliminary data.</text>
</comment>
<feature type="active site" description="Proton donor" evidence="6">
    <location>
        <position position="324"/>
    </location>
</feature>
<dbReference type="STRING" id="37752.IW18_09105"/>
<keyword evidence="5" id="KW-0326">Glycosidase</keyword>
<dbReference type="Gene3D" id="3.30.379.10">
    <property type="entry name" value="Chitobiase/beta-hexosaminidase domain 2-like"/>
    <property type="match status" value="1"/>
</dbReference>
<evidence type="ECO:0000256" key="1">
    <source>
        <dbReference type="ARBA" id="ARBA00001231"/>
    </source>
</evidence>
<keyword evidence="14" id="KW-1185">Reference proteome</keyword>
<dbReference type="EMBL" id="JPRK01000007">
    <property type="protein sequence ID" value="KIO53444.1"/>
    <property type="molecule type" value="Genomic_DNA"/>
</dbReference>
<dbReference type="Pfam" id="PF02838">
    <property type="entry name" value="Glyco_hydro_20b"/>
    <property type="match status" value="1"/>
</dbReference>
<evidence type="ECO:0000259" key="9">
    <source>
        <dbReference type="Pfam" id="PF02838"/>
    </source>
</evidence>
<evidence type="ECO:0000256" key="3">
    <source>
        <dbReference type="ARBA" id="ARBA00012663"/>
    </source>
</evidence>
<dbReference type="Proteomes" id="UP000032061">
    <property type="component" value="Unassembled WGS sequence"/>
</dbReference>
<dbReference type="Gene3D" id="3.20.20.80">
    <property type="entry name" value="Glycosidases"/>
    <property type="match status" value="1"/>
</dbReference>
<dbReference type="InterPro" id="IPR025705">
    <property type="entry name" value="Beta_hexosaminidase_sua/sub"/>
</dbReference>
<dbReference type="RefSeq" id="WP_041517269.1">
    <property type="nucleotide sequence ID" value="NZ_JPRK01000007.1"/>
</dbReference>
<proteinExistence type="inferred from homology"/>